<evidence type="ECO:0000313" key="21">
    <source>
        <dbReference type="EMBL" id="KAK7575936.1"/>
    </source>
</evidence>
<evidence type="ECO:0000256" key="14">
    <source>
        <dbReference type="ARBA" id="ARBA00023180"/>
    </source>
</evidence>
<keyword evidence="4" id="KW-0808">Transferase</keyword>
<evidence type="ECO:0000256" key="7">
    <source>
        <dbReference type="ARBA" id="ARBA00022741"/>
    </source>
</evidence>
<evidence type="ECO:0000256" key="17">
    <source>
        <dbReference type="PIRSR" id="PIRSR000615-3"/>
    </source>
</evidence>
<keyword evidence="3" id="KW-0597">Phosphoprotein</keyword>
<dbReference type="PANTHER" id="PTHR24416:SF349">
    <property type="entry name" value="TYROSINE-PROTEIN KINASE RYK"/>
    <property type="match status" value="1"/>
</dbReference>
<dbReference type="SUPFAM" id="SSF56112">
    <property type="entry name" value="Protein kinase-like (PK-like)"/>
    <property type="match status" value="1"/>
</dbReference>
<dbReference type="Gene3D" id="2.60.40.2170">
    <property type="entry name" value="Wnt, WIF domain"/>
    <property type="match status" value="1"/>
</dbReference>
<dbReference type="GO" id="GO:0043235">
    <property type="term" value="C:receptor complex"/>
    <property type="evidence" value="ECO:0007669"/>
    <property type="project" value="TreeGrafter"/>
</dbReference>
<dbReference type="Pfam" id="PF07714">
    <property type="entry name" value="PK_Tyr_Ser-Thr"/>
    <property type="match status" value="1"/>
</dbReference>
<keyword evidence="9 16" id="KW-0067">ATP-binding</keyword>
<organism evidence="21 22">
    <name type="scientific">Parthenolecanium corni</name>
    <dbReference type="NCBI Taxonomy" id="536013"/>
    <lineage>
        <taxon>Eukaryota</taxon>
        <taxon>Metazoa</taxon>
        <taxon>Ecdysozoa</taxon>
        <taxon>Arthropoda</taxon>
        <taxon>Hexapoda</taxon>
        <taxon>Insecta</taxon>
        <taxon>Pterygota</taxon>
        <taxon>Neoptera</taxon>
        <taxon>Paraneoptera</taxon>
        <taxon>Hemiptera</taxon>
        <taxon>Sternorrhyncha</taxon>
        <taxon>Coccoidea</taxon>
        <taxon>Coccidae</taxon>
        <taxon>Parthenolecanium</taxon>
    </lineage>
</organism>
<dbReference type="GO" id="GO:0007169">
    <property type="term" value="P:cell surface receptor protein tyrosine kinase signaling pathway"/>
    <property type="evidence" value="ECO:0007669"/>
    <property type="project" value="TreeGrafter"/>
</dbReference>
<dbReference type="InterPro" id="IPR001245">
    <property type="entry name" value="Ser-Thr/Tyr_kinase_cat_dom"/>
</dbReference>
<dbReference type="InterPro" id="IPR038677">
    <property type="entry name" value="WIF_sf"/>
</dbReference>
<feature type="binding site" evidence="16">
    <location>
        <position position="435"/>
    </location>
    <ligand>
        <name>ATP</name>
        <dbReference type="ChEBI" id="CHEBI:30616"/>
    </ligand>
</feature>
<feature type="active site" description="Proton acceptor" evidence="15">
    <location>
        <position position="431"/>
    </location>
</feature>
<protein>
    <recommendedName>
        <fullName evidence="2">receptor protein-tyrosine kinase</fullName>
        <ecNumber evidence="2">2.7.10.1</ecNumber>
    </recommendedName>
</protein>
<evidence type="ECO:0000256" key="13">
    <source>
        <dbReference type="ARBA" id="ARBA00023170"/>
    </source>
</evidence>
<keyword evidence="6" id="KW-0732">Signal</keyword>
<evidence type="ECO:0000256" key="10">
    <source>
        <dbReference type="ARBA" id="ARBA00022989"/>
    </source>
</evidence>
<dbReference type="PROSITE" id="PS50814">
    <property type="entry name" value="WIF"/>
    <property type="match status" value="1"/>
</dbReference>
<keyword evidence="14" id="KW-0325">Glycoprotein</keyword>
<comment type="caution">
    <text evidence="21">The sequence shown here is derived from an EMBL/GenBank/DDBJ whole genome shotgun (WGS) entry which is preliminary data.</text>
</comment>
<dbReference type="GO" id="GO:0046872">
    <property type="term" value="F:metal ion binding"/>
    <property type="evidence" value="ECO:0007669"/>
    <property type="project" value="UniProtKB-KW"/>
</dbReference>
<keyword evidence="22" id="KW-1185">Reference proteome</keyword>
<name>A0AAN9T8H4_9HEMI</name>
<evidence type="ECO:0000256" key="4">
    <source>
        <dbReference type="ARBA" id="ARBA00022679"/>
    </source>
</evidence>
<evidence type="ECO:0000256" key="12">
    <source>
        <dbReference type="ARBA" id="ARBA00023137"/>
    </source>
</evidence>
<keyword evidence="10 18" id="KW-1133">Transmembrane helix</keyword>
<dbReference type="EC" id="2.7.10.1" evidence="2"/>
<keyword evidence="5 18" id="KW-0812">Transmembrane</keyword>
<feature type="transmembrane region" description="Helical" evidence="18">
    <location>
        <begin position="142"/>
        <end position="163"/>
    </location>
</feature>
<evidence type="ECO:0000256" key="2">
    <source>
        <dbReference type="ARBA" id="ARBA00011902"/>
    </source>
</evidence>
<reference evidence="21 22" key="1">
    <citation type="submission" date="2024-03" db="EMBL/GenBank/DDBJ databases">
        <title>Adaptation during the transition from Ophiocordyceps entomopathogen to insect associate is accompanied by gene loss and intensified selection.</title>
        <authorList>
            <person name="Ward C.M."/>
            <person name="Onetto C.A."/>
            <person name="Borneman A.R."/>
        </authorList>
    </citation>
    <scope>NUCLEOTIDE SEQUENCE [LARGE SCALE GENOMIC DNA]</scope>
    <source>
        <strain evidence="21">AWRI1</strain>
        <tissue evidence="21">Single Adult Female</tissue>
    </source>
</reference>
<feature type="domain" description="WIF" evidence="20">
    <location>
        <begin position="1"/>
        <end position="82"/>
    </location>
</feature>
<evidence type="ECO:0000256" key="18">
    <source>
        <dbReference type="SAM" id="Phobius"/>
    </source>
</evidence>
<dbReference type="InterPro" id="IPR003306">
    <property type="entry name" value="WIF"/>
</dbReference>
<keyword evidence="8" id="KW-0418">Kinase</keyword>
<dbReference type="SMART" id="SM00220">
    <property type="entry name" value="S_TKc"/>
    <property type="match status" value="1"/>
</dbReference>
<dbReference type="InterPro" id="IPR011009">
    <property type="entry name" value="Kinase-like_dom_sf"/>
</dbReference>
<gene>
    <name evidence="21" type="ORF">V9T40_012222</name>
</gene>
<evidence type="ECO:0000256" key="1">
    <source>
        <dbReference type="ARBA" id="ARBA00004162"/>
    </source>
</evidence>
<feature type="domain" description="Protein kinase" evidence="19">
    <location>
        <begin position="297"/>
        <end position="566"/>
    </location>
</feature>
<feature type="binding site" evidence="17">
    <location>
        <position position="449"/>
    </location>
    <ligand>
        <name>Mg(2+)</name>
        <dbReference type="ChEBI" id="CHEBI:18420"/>
    </ligand>
</feature>
<feature type="binding site" evidence="17">
    <location>
        <position position="436"/>
    </location>
    <ligand>
        <name>Mg(2+)</name>
        <dbReference type="ChEBI" id="CHEBI:18420"/>
    </ligand>
</feature>
<evidence type="ECO:0000256" key="6">
    <source>
        <dbReference type="ARBA" id="ARBA00022729"/>
    </source>
</evidence>
<evidence type="ECO:0000256" key="5">
    <source>
        <dbReference type="ARBA" id="ARBA00022692"/>
    </source>
</evidence>
<keyword evidence="12" id="KW-0829">Tyrosine-protein kinase</keyword>
<dbReference type="GO" id="GO:0005886">
    <property type="term" value="C:plasma membrane"/>
    <property type="evidence" value="ECO:0007669"/>
    <property type="project" value="UniProtKB-SubCell"/>
</dbReference>
<keyword evidence="13" id="KW-0675">Receptor</keyword>
<dbReference type="GO" id="GO:0005524">
    <property type="term" value="F:ATP binding"/>
    <property type="evidence" value="ECO:0007669"/>
    <property type="project" value="UniProtKB-KW"/>
</dbReference>
<dbReference type="PRINTS" id="PR00109">
    <property type="entry name" value="TYRKINASE"/>
</dbReference>
<dbReference type="Pfam" id="PF02019">
    <property type="entry name" value="WIF"/>
    <property type="match status" value="1"/>
</dbReference>
<dbReference type="Proteomes" id="UP001367676">
    <property type="component" value="Unassembled WGS sequence"/>
</dbReference>
<keyword evidence="17" id="KW-0460">Magnesium</keyword>
<evidence type="ECO:0000259" key="19">
    <source>
        <dbReference type="PROSITE" id="PS50011"/>
    </source>
</evidence>
<dbReference type="GO" id="GO:0051897">
    <property type="term" value="P:positive regulation of phosphatidylinositol 3-kinase/protein kinase B signal transduction"/>
    <property type="evidence" value="ECO:0007669"/>
    <property type="project" value="TreeGrafter"/>
</dbReference>
<dbReference type="PANTHER" id="PTHR24416">
    <property type="entry name" value="TYROSINE-PROTEIN KINASE RECEPTOR"/>
    <property type="match status" value="1"/>
</dbReference>
<comment type="subcellular location">
    <subcellularLocation>
        <location evidence="1">Cell membrane</location>
        <topology evidence="1">Single-pass membrane protein</topology>
    </subcellularLocation>
</comment>
<dbReference type="InterPro" id="IPR008266">
    <property type="entry name" value="Tyr_kinase_AS"/>
</dbReference>
<dbReference type="EMBL" id="JBBCAQ010000036">
    <property type="protein sequence ID" value="KAK7575936.1"/>
    <property type="molecule type" value="Genomic_DNA"/>
</dbReference>
<dbReference type="FunFam" id="1.10.510.10:FF:000165">
    <property type="entry name" value="Tyrosine-protein kinase RYK"/>
    <property type="match status" value="1"/>
</dbReference>
<dbReference type="PROSITE" id="PS50011">
    <property type="entry name" value="PROTEIN_KINASE_DOM"/>
    <property type="match status" value="1"/>
</dbReference>
<evidence type="ECO:0000256" key="3">
    <source>
        <dbReference type="ARBA" id="ARBA00022553"/>
    </source>
</evidence>
<sequence length="573" mass="64883">MTVSMLRYLWTVEYNNRAAMKKPSFDITMDGILPTKLTTFHVKLECTGELTAEVKILLNLNVSAISHRHNDTYLVLRRSKFCVKKVETQIDTNEIPKGDRKKLTNATMANNVSTEHNEVITNNNGTSGRISAETIPEKSDHLTYYIILGCFCGVVAVILIVIFNSSFAHSYLGINKLRLARDSEQTSYTSAAYAPNPSVFVRLASSRNGGYATISSLHKYSSYVSPYATSYITTESVYRDSPKKEEHIYSNPETSSKISYYASSQLINNTIKTVLEDPRQEDVNERLSQLNVSRNTVIIQRLVQEGAFGRIYRGLLRQPHNGDKLQNVLIKTVTEEASDQQITTFLSEGLMMFDLKHVNILSVIATNTDLYYPPLLIYPVTSKGNLKKYLQNCRVRDGGQFSLHTQDIINMAIQVAVAGVFLHTNGFYHKDLAARNCVVDDGLRVKVTDSALSRDLFPNDYHCLGDNENRPIKWLAIESLIQRQYSGASDVWSFGVLIWEMMSLGQQPYEEIDPYEMDLYLKDGYRLAQPVNCPDDLFGMMTCCWLANPEERPTFVQLLACLQDFQTALTRFI</sequence>
<dbReference type="Gene3D" id="3.30.200.20">
    <property type="entry name" value="Phosphorylase Kinase, domain 1"/>
    <property type="match status" value="1"/>
</dbReference>
<proteinExistence type="predicted"/>
<evidence type="ECO:0000256" key="8">
    <source>
        <dbReference type="ARBA" id="ARBA00022777"/>
    </source>
</evidence>
<dbReference type="InterPro" id="IPR050122">
    <property type="entry name" value="RTK"/>
</dbReference>
<dbReference type="InterPro" id="IPR000719">
    <property type="entry name" value="Prot_kinase_dom"/>
</dbReference>
<evidence type="ECO:0000259" key="20">
    <source>
        <dbReference type="PROSITE" id="PS50814"/>
    </source>
</evidence>
<evidence type="ECO:0000313" key="22">
    <source>
        <dbReference type="Proteomes" id="UP001367676"/>
    </source>
</evidence>
<dbReference type="Gene3D" id="1.10.510.10">
    <property type="entry name" value="Transferase(Phosphotransferase) domain 1"/>
    <property type="match status" value="1"/>
</dbReference>
<evidence type="ECO:0000256" key="16">
    <source>
        <dbReference type="PIRSR" id="PIRSR000615-2"/>
    </source>
</evidence>
<dbReference type="GO" id="GO:0004714">
    <property type="term" value="F:transmembrane receptor protein tyrosine kinase activity"/>
    <property type="evidence" value="ECO:0007669"/>
    <property type="project" value="UniProtKB-EC"/>
</dbReference>
<dbReference type="AlphaFoldDB" id="A0AAN9T8H4"/>
<dbReference type="GO" id="GO:0007409">
    <property type="term" value="P:axonogenesis"/>
    <property type="evidence" value="ECO:0007669"/>
    <property type="project" value="TreeGrafter"/>
</dbReference>
<keyword evidence="11 18" id="KW-0472">Membrane</keyword>
<evidence type="ECO:0000256" key="15">
    <source>
        <dbReference type="PIRSR" id="PIRSR000615-1"/>
    </source>
</evidence>
<dbReference type="GO" id="GO:0010976">
    <property type="term" value="P:positive regulation of neuron projection development"/>
    <property type="evidence" value="ECO:0007669"/>
    <property type="project" value="TreeGrafter"/>
</dbReference>
<dbReference type="PROSITE" id="PS00109">
    <property type="entry name" value="PROTEIN_KINASE_TYR"/>
    <property type="match status" value="1"/>
</dbReference>
<evidence type="ECO:0000256" key="9">
    <source>
        <dbReference type="ARBA" id="ARBA00022840"/>
    </source>
</evidence>
<keyword evidence="17" id="KW-0479">Metal-binding</keyword>
<accession>A0AAN9T8H4</accession>
<evidence type="ECO:0000256" key="11">
    <source>
        <dbReference type="ARBA" id="ARBA00023136"/>
    </source>
</evidence>
<keyword evidence="7 16" id="KW-0547">Nucleotide-binding</keyword>